<dbReference type="CDD" id="cd03354">
    <property type="entry name" value="LbH_SAT"/>
    <property type="match status" value="1"/>
</dbReference>
<dbReference type="PANTHER" id="PTHR42811">
    <property type="entry name" value="SERINE ACETYLTRANSFERASE"/>
    <property type="match status" value="1"/>
</dbReference>
<reference evidence="8" key="2">
    <citation type="submission" date="2023-07" db="EMBL/GenBank/DDBJ databases">
        <title>Zobellia barbeyronii sp. nov., a new marine flavobacterium, isolated from green and red algae.</title>
        <authorList>
            <person name="Nedashkovskaya O.I."/>
            <person name="Otstavnykh N."/>
            <person name="Zhukova N."/>
            <person name="Guzev K."/>
            <person name="Chausova V."/>
            <person name="Tekutyeva L."/>
            <person name="Mikhailov V."/>
            <person name="Isaeva M."/>
        </authorList>
    </citation>
    <scope>NUCLEOTIDE SEQUENCE [LARGE SCALE GENOMIC DNA]</scope>
    <source>
        <strain evidence="8">KMM 6746</strain>
    </source>
</reference>
<evidence type="ECO:0000313" key="8">
    <source>
        <dbReference type="Proteomes" id="UP000740413"/>
    </source>
</evidence>
<keyword evidence="6" id="KW-1133">Transmembrane helix</keyword>
<name>A0ABS5W8K0_9FLAO</name>
<dbReference type="EC" id="2.3.1.30" evidence="5"/>
<organism evidence="7 8">
    <name type="scientific">Zobellia barbeyronii</name>
    <dbReference type="NCBI Taxonomy" id="2748009"/>
    <lineage>
        <taxon>Bacteria</taxon>
        <taxon>Pseudomonadati</taxon>
        <taxon>Bacteroidota</taxon>
        <taxon>Flavobacteriia</taxon>
        <taxon>Flavobacteriales</taxon>
        <taxon>Flavobacteriaceae</taxon>
        <taxon>Zobellia</taxon>
    </lineage>
</organism>
<feature type="transmembrane region" description="Helical" evidence="6">
    <location>
        <begin position="33"/>
        <end position="53"/>
    </location>
</feature>
<sequence>MKSIFQDWKLNEQKGKLIMVMYRLASLCTKNKILFFLGLPYLLFYRFTIEWVLGVEIPWRTRIGKKLAVHHGQALVISPSTVIGDNCSIRQSTTIGGKEFDKTNHSGSPIIGNNVHIGSNVCILGPIRIGNNVQIASGSVVIRDVPDNCTIVGNPGRVVNKS</sequence>
<accession>A0ABS5W8K0</accession>
<dbReference type="Gene3D" id="2.160.10.10">
    <property type="entry name" value="Hexapeptide repeat proteins"/>
    <property type="match status" value="1"/>
</dbReference>
<keyword evidence="3" id="KW-0677">Repeat</keyword>
<dbReference type="Pfam" id="PF00132">
    <property type="entry name" value="Hexapep"/>
    <property type="match status" value="1"/>
</dbReference>
<gene>
    <name evidence="7" type="ORF">HW347_00745</name>
</gene>
<evidence type="ECO:0000256" key="2">
    <source>
        <dbReference type="ARBA" id="ARBA00022679"/>
    </source>
</evidence>
<evidence type="ECO:0000256" key="6">
    <source>
        <dbReference type="SAM" id="Phobius"/>
    </source>
</evidence>
<dbReference type="SUPFAM" id="SSF51161">
    <property type="entry name" value="Trimeric LpxA-like enzymes"/>
    <property type="match status" value="1"/>
</dbReference>
<comment type="similarity">
    <text evidence="1 5">Belongs to the transferase hexapeptide repeat family.</text>
</comment>
<dbReference type="InterPro" id="IPR018357">
    <property type="entry name" value="Hexapep_transf_CS"/>
</dbReference>
<dbReference type="InterPro" id="IPR005881">
    <property type="entry name" value="Ser_O-AcTrfase"/>
</dbReference>
<keyword evidence="2 5" id="KW-0808">Transferase</keyword>
<evidence type="ECO:0000256" key="1">
    <source>
        <dbReference type="ARBA" id="ARBA00007274"/>
    </source>
</evidence>
<dbReference type="InterPro" id="IPR045304">
    <property type="entry name" value="LbH_SAT"/>
</dbReference>
<evidence type="ECO:0000256" key="5">
    <source>
        <dbReference type="PIRNR" id="PIRNR000441"/>
    </source>
</evidence>
<evidence type="ECO:0000256" key="3">
    <source>
        <dbReference type="ARBA" id="ARBA00022737"/>
    </source>
</evidence>
<keyword evidence="6" id="KW-0812">Transmembrane</keyword>
<keyword evidence="6" id="KW-0472">Membrane</keyword>
<keyword evidence="4 5" id="KW-0012">Acyltransferase</keyword>
<evidence type="ECO:0000256" key="4">
    <source>
        <dbReference type="ARBA" id="ARBA00023315"/>
    </source>
</evidence>
<dbReference type="PIRSF" id="PIRSF000441">
    <property type="entry name" value="CysE"/>
    <property type="match status" value="1"/>
</dbReference>
<dbReference type="EMBL" id="JACATN010000001">
    <property type="protein sequence ID" value="MBT2159768.1"/>
    <property type="molecule type" value="Genomic_DNA"/>
</dbReference>
<comment type="caution">
    <text evidence="7">The sequence shown here is derived from an EMBL/GenBank/DDBJ whole genome shotgun (WGS) entry which is preliminary data.</text>
</comment>
<dbReference type="PROSITE" id="PS00101">
    <property type="entry name" value="HEXAPEP_TRANSFERASES"/>
    <property type="match status" value="1"/>
</dbReference>
<dbReference type="RefSeq" id="WP_214610060.1">
    <property type="nucleotide sequence ID" value="NZ_JACATN010000001.1"/>
</dbReference>
<dbReference type="InterPro" id="IPR001451">
    <property type="entry name" value="Hexapep"/>
</dbReference>
<dbReference type="Proteomes" id="UP000740413">
    <property type="component" value="Unassembled WGS sequence"/>
</dbReference>
<evidence type="ECO:0000313" key="7">
    <source>
        <dbReference type="EMBL" id="MBT2159768.1"/>
    </source>
</evidence>
<protein>
    <recommendedName>
        <fullName evidence="5">Serine acetyltransferase</fullName>
        <ecNumber evidence="5">2.3.1.30</ecNumber>
    </recommendedName>
</protein>
<comment type="catalytic activity">
    <reaction evidence="5">
        <text>L-serine + acetyl-CoA = O-acetyl-L-serine + CoA</text>
        <dbReference type="Rhea" id="RHEA:24560"/>
        <dbReference type="ChEBI" id="CHEBI:33384"/>
        <dbReference type="ChEBI" id="CHEBI:57287"/>
        <dbReference type="ChEBI" id="CHEBI:57288"/>
        <dbReference type="ChEBI" id="CHEBI:58340"/>
        <dbReference type="EC" id="2.3.1.30"/>
    </reaction>
</comment>
<dbReference type="InterPro" id="IPR011004">
    <property type="entry name" value="Trimer_LpxA-like_sf"/>
</dbReference>
<keyword evidence="8" id="KW-1185">Reference proteome</keyword>
<proteinExistence type="inferred from homology"/>
<reference evidence="7 8" key="1">
    <citation type="submission" date="2020-06" db="EMBL/GenBank/DDBJ databases">
        <authorList>
            <person name="Isaeva M.P."/>
            <person name="Chernysheva N.Y."/>
        </authorList>
    </citation>
    <scope>NUCLEOTIDE SEQUENCE [LARGE SCALE GENOMIC DNA]</scope>
    <source>
        <strain evidence="7 8">KMM 6746</strain>
    </source>
</reference>